<protein>
    <submittedName>
        <fullName evidence="2">Uncharacterized protein</fullName>
    </submittedName>
</protein>
<sequence length="60" mass="6739">MKYTPETGFLYSSRIITDSVARNPVSLHYIYAGKPVAEGRGGHPTRKFTPDVNSKVRSHF</sequence>
<reference evidence="2" key="1">
    <citation type="submission" date="2020-02" db="EMBL/GenBank/DDBJ databases">
        <authorList>
            <person name="Meier V. D."/>
        </authorList>
    </citation>
    <scope>NUCLEOTIDE SEQUENCE</scope>
    <source>
        <strain evidence="2">AVDCRST_MAG84</strain>
    </source>
</reference>
<evidence type="ECO:0000256" key="1">
    <source>
        <dbReference type="SAM" id="MobiDB-lite"/>
    </source>
</evidence>
<dbReference type="EMBL" id="CADCTZ010000893">
    <property type="protein sequence ID" value="CAA9370214.1"/>
    <property type="molecule type" value="Genomic_DNA"/>
</dbReference>
<accession>A0A6J4MVN7</accession>
<gene>
    <name evidence="2" type="ORF">AVDCRST_MAG84-4247</name>
</gene>
<dbReference type="AlphaFoldDB" id="A0A6J4MVN7"/>
<organism evidence="2">
    <name type="scientific">uncultured Microcoleus sp</name>
    <dbReference type="NCBI Taxonomy" id="259945"/>
    <lineage>
        <taxon>Bacteria</taxon>
        <taxon>Bacillati</taxon>
        <taxon>Cyanobacteriota</taxon>
        <taxon>Cyanophyceae</taxon>
        <taxon>Oscillatoriophycideae</taxon>
        <taxon>Oscillatoriales</taxon>
        <taxon>Microcoleaceae</taxon>
        <taxon>Microcoleus</taxon>
        <taxon>environmental samples</taxon>
    </lineage>
</organism>
<proteinExistence type="predicted"/>
<feature type="region of interest" description="Disordered" evidence="1">
    <location>
        <begin position="39"/>
        <end position="60"/>
    </location>
</feature>
<name>A0A6J4MVN7_9CYAN</name>
<evidence type="ECO:0000313" key="2">
    <source>
        <dbReference type="EMBL" id="CAA9370214.1"/>
    </source>
</evidence>